<dbReference type="AlphaFoldDB" id="A0A6P3WW74"/>
<organism evidence="3 4">
    <name type="scientific">Dinoponera quadriceps</name>
    <name type="common">South American ant</name>
    <dbReference type="NCBI Taxonomy" id="609295"/>
    <lineage>
        <taxon>Eukaryota</taxon>
        <taxon>Metazoa</taxon>
        <taxon>Ecdysozoa</taxon>
        <taxon>Arthropoda</taxon>
        <taxon>Hexapoda</taxon>
        <taxon>Insecta</taxon>
        <taxon>Pterygota</taxon>
        <taxon>Neoptera</taxon>
        <taxon>Endopterygota</taxon>
        <taxon>Hymenoptera</taxon>
        <taxon>Apocrita</taxon>
        <taxon>Aculeata</taxon>
        <taxon>Formicoidea</taxon>
        <taxon>Formicidae</taxon>
        <taxon>Ponerinae</taxon>
        <taxon>Ponerini</taxon>
        <taxon>Dinoponera</taxon>
    </lineage>
</organism>
<dbReference type="Pfam" id="PF07841">
    <property type="entry name" value="DM4_12"/>
    <property type="match status" value="1"/>
</dbReference>
<keyword evidence="2" id="KW-0732">Signal</keyword>
<dbReference type="PANTHER" id="PTHR21253">
    <property type="entry name" value="F-BOX ONLY PROTEIN 11-RELATED"/>
    <property type="match status" value="1"/>
</dbReference>
<accession>A0A6P3WW74</accession>
<protein>
    <submittedName>
        <fullName evidence="4">Uncharacterized protein LOC106742166</fullName>
    </submittedName>
</protein>
<evidence type="ECO:0000256" key="1">
    <source>
        <dbReference type="SAM" id="MobiDB-lite"/>
    </source>
</evidence>
<dbReference type="InterPro" id="IPR006631">
    <property type="entry name" value="DM4_12"/>
</dbReference>
<dbReference type="RefSeq" id="XP_014470351.1">
    <property type="nucleotide sequence ID" value="XM_014614865.1"/>
</dbReference>
<gene>
    <name evidence="4" type="primary">LOC106742166</name>
</gene>
<evidence type="ECO:0000313" key="3">
    <source>
        <dbReference type="Proteomes" id="UP000515204"/>
    </source>
</evidence>
<evidence type="ECO:0000256" key="2">
    <source>
        <dbReference type="SAM" id="SignalP"/>
    </source>
</evidence>
<dbReference type="KEGG" id="dqu:106742166"/>
<dbReference type="PANTHER" id="PTHR21253:SF0">
    <property type="entry name" value="F-BOX ONLY PROTEIN 11-RELATED"/>
    <property type="match status" value="1"/>
</dbReference>
<dbReference type="OrthoDB" id="8180611at2759"/>
<sequence length="252" mass="29011">MRAPWLVLLLVQILPPLSLLREALCHRNDSDLSASTTVTTGQRSRETSSRRRRELAFPKGSAFVVTLTLLKSIQITEPSDWNLDMEFDMIWPIPSREDLRRTVLGRPVKLKRRHRRELYANFESALDSRNLPGRTCILRAICEVKTVLSPPGFSLIEDAIRVVLRYDNESSSTKIIVTTNENALILDNNWTGNRIHFYQGCNDMLPFVNLEDADECDCYDVAYRTRADCEVAYPCPFSLLRLLLYNLYTQEP</sequence>
<keyword evidence="3" id="KW-1185">Reference proteome</keyword>
<proteinExistence type="predicted"/>
<dbReference type="Proteomes" id="UP000515204">
    <property type="component" value="Unplaced"/>
</dbReference>
<dbReference type="GeneID" id="106742166"/>
<feature type="chain" id="PRO_5027960905" evidence="2">
    <location>
        <begin position="26"/>
        <end position="252"/>
    </location>
</feature>
<feature type="signal peptide" evidence="2">
    <location>
        <begin position="1"/>
        <end position="25"/>
    </location>
</feature>
<feature type="region of interest" description="Disordered" evidence="1">
    <location>
        <begin position="32"/>
        <end position="52"/>
    </location>
</feature>
<evidence type="ECO:0000313" key="4">
    <source>
        <dbReference type="RefSeq" id="XP_014470351.1"/>
    </source>
</evidence>
<feature type="compositionally biased region" description="Polar residues" evidence="1">
    <location>
        <begin position="32"/>
        <end position="42"/>
    </location>
</feature>
<name>A0A6P3WW74_DINQU</name>
<reference evidence="4" key="1">
    <citation type="submission" date="2025-08" db="UniProtKB">
        <authorList>
            <consortium name="RefSeq"/>
        </authorList>
    </citation>
    <scope>IDENTIFICATION</scope>
</reference>
<dbReference type="SMART" id="SM00718">
    <property type="entry name" value="DM4_12"/>
    <property type="match status" value="1"/>
</dbReference>